<feature type="region of interest" description="Disordered" evidence="2">
    <location>
        <begin position="1"/>
        <end position="68"/>
    </location>
</feature>
<sequence length="446" mass="50980">RTGDAKPREMTAPTPARIPAGSRTESPNPAVAPASTGLQESDQDFERRTTAQAGIPASSNAAPGGASPDGPLEAINLYNRLLTEYPNYKNSDQVLYQMARAFDELGRTDEAVETMERLIRTNPHSSHLDEVQFRRGEYFFTRRRFRDAEAAYSGIVSLGPTSEYHELALYKLGWTLYKQEFYEEALQKYIALLDYKVSIGYDFDQTHDEDNDRRVADTFRVISLSFSNLGGPETLPEYFSKFGKRSYEDRIYAGLGEHYLGKLRYDDAAKTYKAFVALYPFHRAAPRFSMRVVDTFTKGGFPKLVLESKREFASKYNLKAEYWRHFKPEESPEVLAYLKTNLKDLATHYHAEYQNANDAHEKLTNYHEAIQWYGTYLESFPKEADSASVNYRLADLLLENKDFGKAAKEYERSAYGYTQHSQSAAAGYAAIYAYREQLRVCLLYTS</sequence>
<evidence type="ECO:0000313" key="4">
    <source>
        <dbReference type="Proteomes" id="UP000567293"/>
    </source>
</evidence>
<evidence type="ECO:0000256" key="2">
    <source>
        <dbReference type="SAM" id="MobiDB-lite"/>
    </source>
</evidence>
<dbReference type="Gene3D" id="1.25.40.10">
    <property type="entry name" value="Tetratricopeptide repeat domain"/>
    <property type="match status" value="3"/>
</dbReference>
<reference evidence="3" key="1">
    <citation type="submission" date="2020-06" db="EMBL/GenBank/DDBJ databases">
        <title>Legume-microbial interactions unlock mineral nutrients during tropical forest succession.</title>
        <authorList>
            <person name="Epihov D.Z."/>
        </authorList>
    </citation>
    <scope>NUCLEOTIDE SEQUENCE [LARGE SCALE GENOMIC DNA]</scope>
    <source>
        <strain evidence="3">Pan2503</strain>
    </source>
</reference>
<keyword evidence="4" id="KW-1185">Reference proteome</keyword>
<dbReference type="AlphaFoldDB" id="A0A7V8NSK1"/>
<feature type="repeat" description="TPR" evidence="1">
    <location>
        <begin position="92"/>
        <end position="125"/>
    </location>
</feature>
<dbReference type="SMART" id="SM00028">
    <property type="entry name" value="TPR"/>
    <property type="match status" value="4"/>
</dbReference>
<dbReference type="InterPro" id="IPR019734">
    <property type="entry name" value="TPR_rpt"/>
</dbReference>
<proteinExistence type="predicted"/>
<dbReference type="EMBL" id="JACDQQ010001574">
    <property type="protein sequence ID" value="MBA0086562.1"/>
    <property type="molecule type" value="Genomic_DNA"/>
</dbReference>
<feature type="non-terminal residue" evidence="3">
    <location>
        <position position="446"/>
    </location>
</feature>
<evidence type="ECO:0000256" key="1">
    <source>
        <dbReference type="PROSITE-ProRule" id="PRU00339"/>
    </source>
</evidence>
<dbReference type="Pfam" id="PF13174">
    <property type="entry name" value="TPR_6"/>
    <property type="match status" value="1"/>
</dbReference>
<dbReference type="Pfam" id="PF13432">
    <property type="entry name" value="TPR_16"/>
    <property type="match status" value="1"/>
</dbReference>
<accession>A0A7V8NSK1</accession>
<name>A0A7V8NSK1_9BACT</name>
<organism evidence="3 4">
    <name type="scientific">Candidatus Acidiferrum panamense</name>
    <dbReference type="NCBI Taxonomy" id="2741543"/>
    <lineage>
        <taxon>Bacteria</taxon>
        <taxon>Pseudomonadati</taxon>
        <taxon>Acidobacteriota</taxon>
        <taxon>Terriglobia</taxon>
        <taxon>Candidatus Acidiferrales</taxon>
        <taxon>Candidatus Acidiferrum</taxon>
    </lineage>
</organism>
<feature type="compositionally biased region" description="Low complexity" evidence="2">
    <location>
        <begin position="53"/>
        <end position="68"/>
    </location>
</feature>
<protein>
    <submittedName>
        <fullName evidence="3">Tetratricopeptide repeat protein</fullName>
    </submittedName>
</protein>
<comment type="caution">
    <text evidence="3">The sequence shown here is derived from an EMBL/GenBank/DDBJ whole genome shotgun (WGS) entry which is preliminary data.</text>
</comment>
<gene>
    <name evidence="3" type="ORF">HRJ53_16400</name>
</gene>
<keyword evidence="1" id="KW-0802">TPR repeat</keyword>
<dbReference type="InterPro" id="IPR011990">
    <property type="entry name" value="TPR-like_helical_dom_sf"/>
</dbReference>
<feature type="non-terminal residue" evidence="3">
    <location>
        <position position="1"/>
    </location>
</feature>
<dbReference type="SUPFAM" id="SSF48452">
    <property type="entry name" value="TPR-like"/>
    <property type="match status" value="1"/>
</dbReference>
<dbReference type="Proteomes" id="UP000567293">
    <property type="component" value="Unassembled WGS sequence"/>
</dbReference>
<dbReference type="PROSITE" id="PS50005">
    <property type="entry name" value="TPR"/>
    <property type="match status" value="1"/>
</dbReference>
<dbReference type="PANTHER" id="PTHR12558:SF13">
    <property type="entry name" value="CELL DIVISION CYCLE PROTEIN 27 HOMOLOG"/>
    <property type="match status" value="1"/>
</dbReference>
<dbReference type="PANTHER" id="PTHR12558">
    <property type="entry name" value="CELL DIVISION CYCLE 16,23,27"/>
    <property type="match status" value="1"/>
</dbReference>
<evidence type="ECO:0000313" key="3">
    <source>
        <dbReference type="EMBL" id="MBA0086562.1"/>
    </source>
</evidence>